<name>A0ABD6DFK7_9EURY</name>
<gene>
    <name evidence="1" type="ORF">ACFSBW_18955</name>
</gene>
<protein>
    <submittedName>
        <fullName evidence="1">Uncharacterized protein</fullName>
    </submittedName>
</protein>
<dbReference type="EMBL" id="JBHUDM010000013">
    <property type="protein sequence ID" value="MFD1643928.1"/>
    <property type="molecule type" value="Genomic_DNA"/>
</dbReference>
<dbReference type="AlphaFoldDB" id="A0ABD6DFK7"/>
<keyword evidence="2" id="KW-1185">Reference proteome</keyword>
<proteinExistence type="predicted"/>
<dbReference type="RefSeq" id="WP_256397858.1">
    <property type="nucleotide sequence ID" value="NZ_JANHDJ010000015.1"/>
</dbReference>
<evidence type="ECO:0000313" key="2">
    <source>
        <dbReference type="Proteomes" id="UP001597052"/>
    </source>
</evidence>
<comment type="caution">
    <text evidence="1">The sequence shown here is derived from an EMBL/GenBank/DDBJ whole genome shotgun (WGS) entry which is preliminary data.</text>
</comment>
<organism evidence="1 2">
    <name type="scientific">Halohasta litorea</name>
    <dbReference type="NCBI Taxonomy" id="869891"/>
    <lineage>
        <taxon>Archaea</taxon>
        <taxon>Methanobacteriati</taxon>
        <taxon>Methanobacteriota</taxon>
        <taxon>Stenosarchaea group</taxon>
        <taxon>Halobacteria</taxon>
        <taxon>Halobacteriales</taxon>
        <taxon>Haloferacaceae</taxon>
        <taxon>Halohasta</taxon>
    </lineage>
</organism>
<sequence>MSNQSTSIPTDDKLAVVENRLKTASREFAAAIEQSTGLRSTDHPQYILENTHAELLDTYRELVNTLDIVERAIDDLDDHATTPWRLKKDHANRLAETYDDPVRLVTIQLLEANRRKWLHAKTETNGAQQVERHGLTANQREWLNEIRDGYEPDE</sequence>
<accession>A0ABD6DFK7</accession>
<reference evidence="1 2" key="1">
    <citation type="journal article" date="2019" name="Int. J. Syst. Evol. Microbiol.">
        <title>The Global Catalogue of Microorganisms (GCM) 10K type strain sequencing project: providing services to taxonomists for standard genome sequencing and annotation.</title>
        <authorList>
            <consortium name="The Broad Institute Genomics Platform"/>
            <consortium name="The Broad Institute Genome Sequencing Center for Infectious Disease"/>
            <person name="Wu L."/>
            <person name="Ma J."/>
        </authorList>
    </citation>
    <scope>NUCLEOTIDE SEQUENCE [LARGE SCALE GENOMIC DNA]</scope>
    <source>
        <strain evidence="1 2">CGMCC 1.10593</strain>
    </source>
</reference>
<evidence type="ECO:0000313" key="1">
    <source>
        <dbReference type="EMBL" id="MFD1643928.1"/>
    </source>
</evidence>
<dbReference type="Proteomes" id="UP001597052">
    <property type="component" value="Unassembled WGS sequence"/>
</dbReference>